<accession>A0AA48L3L9</accession>
<protein>
    <submittedName>
        <fullName evidence="3">Uncharacterized protein</fullName>
    </submittedName>
</protein>
<keyword evidence="2" id="KW-0472">Membrane</keyword>
<keyword evidence="4" id="KW-1185">Reference proteome</keyword>
<organism evidence="3 4">
    <name type="scientific">Cutaneotrichosporon cavernicola</name>
    <dbReference type="NCBI Taxonomy" id="279322"/>
    <lineage>
        <taxon>Eukaryota</taxon>
        <taxon>Fungi</taxon>
        <taxon>Dikarya</taxon>
        <taxon>Basidiomycota</taxon>
        <taxon>Agaricomycotina</taxon>
        <taxon>Tremellomycetes</taxon>
        <taxon>Trichosporonales</taxon>
        <taxon>Trichosporonaceae</taxon>
        <taxon>Cutaneotrichosporon</taxon>
    </lineage>
</organism>
<proteinExistence type="predicted"/>
<dbReference type="KEGG" id="ccac:CcaHIS019_0401500"/>
<name>A0AA48L3L9_9TREE</name>
<evidence type="ECO:0000256" key="1">
    <source>
        <dbReference type="SAM" id="MobiDB-lite"/>
    </source>
</evidence>
<reference evidence="3" key="1">
    <citation type="journal article" date="2023" name="BMC Genomics">
        <title>Chromosome-level genome assemblies of Cutaneotrichosporon spp. (Trichosporonales, Basidiomycota) reveal imbalanced evolution between nucleotide sequences and chromosome synteny.</title>
        <authorList>
            <person name="Kobayashi Y."/>
            <person name="Kayamori A."/>
            <person name="Aoki K."/>
            <person name="Shiwa Y."/>
            <person name="Matsutani M."/>
            <person name="Fujita N."/>
            <person name="Sugita T."/>
            <person name="Iwasaki W."/>
            <person name="Tanaka N."/>
            <person name="Takashima M."/>
        </authorList>
    </citation>
    <scope>NUCLEOTIDE SEQUENCE</scope>
    <source>
        <strain evidence="3">HIS019</strain>
    </source>
</reference>
<dbReference type="Proteomes" id="UP001233271">
    <property type="component" value="Chromosome 4"/>
</dbReference>
<feature type="transmembrane region" description="Helical" evidence="2">
    <location>
        <begin position="29"/>
        <end position="50"/>
    </location>
</feature>
<dbReference type="AlphaFoldDB" id="A0AA48L3L9"/>
<feature type="region of interest" description="Disordered" evidence="1">
    <location>
        <begin position="1"/>
        <end position="23"/>
    </location>
</feature>
<evidence type="ECO:0000313" key="4">
    <source>
        <dbReference type="Proteomes" id="UP001233271"/>
    </source>
</evidence>
<gene>
    <name evidence="3" type="ORF">CcaverHIS019_0401500</name>
</gene>
<dbReference type="GeneID" id="85495200"/>
<sequence>MIDSKLASHVAEGKKAQAAGRPIPPKKLWGSYAALNVAALGAVLVAGAYIGSEHMPAMPDWNKYWNRLRKGGAGEEGPA</sequence>
<keyword evidence="2" id="KW-1133">Transmembrane helix</keyword>
<dbReference type="EMBL" id="AP028215">
    <property type="protein sequence ID" value="BEI91330.1"/>
    <property type="molecule type" value="Genomic_DNA"/>
</dbReference>
<evidence type="ECO:0000313" key="3">
    <source>
        <dbReference type="EMBL" id="BEI91330.1"/>
    </source>
</evidence>
<evidence type="ECO:0000256" key="2">
    <source>
        <dbReference type="SAM" id="Phobius"/>
    </source>
</evidence>
<keyword evidence="2" id="KW-0812">Transmembrane</keyword>
<dbReference type="RefSeq" id="XP_060456595.1">
    <property type="nucleotide sequence ID" value="XM_060599953.1"/>
</dbReference>